<comment type="similarity">
    <text evidence="2 10">Belongs to the disproportionating enzyme family.</text>
</comment>
<evidence type="ECO:0000256" key="6">
    <source>
        <dbReference type="ARBA" id="ARBA00022679"/>
    </source>
</evidence>
<dbReference type="Gene3D" id="3.20.20.80">
    <property type="entry name" value="Glycosidases"/>
    <property type="match status" value="1"/>
</dbReference>
<dbReference type="EMBL" id="LDTZ01000016">
    <property type="protein sequence ID" value="KNA91648.1"/>
    <property type="molecule type" value="Genomic_DNA"/>
</dbReference>
<organism evidence="12 13">
    <name type="scientific">Gordonia jacobaea</name>
    <dbReference type="NCBI Taxonomy" id="122202"/>
    <lineage>
        <taxon>Bacteria</taxon>
        <taxon>Bacillati</taxon>
        <taxon>Actinomycetota</taxon>
        <taxon>Actinomycetes</taxon>
        <taxon>Mycobacteriales</taxon>
        <taxon>Gordoniaceae</taxon>
        <taxon>Gordonia</taxon>
    </lineage>
</organism>
<keyword evidence="6 10" id="KW-0808">Transferase</keyword>
<evidence type="ECO:0000256" key="8">
    <source>
        <dbReference type="ARBA" id="ARBA00031423"/>
    </source>
</evidence>
<evidence type="ECO:0000256" key="4">
    <source>
        <dbReference type="ARBA" id="ARBA00020295"/>
    </source>
</evidence>
<comment type="caution">
    <text evidence="12">The sequence shown here is derived from an EMBL/GenBank/DDBJ whole genome shotgun (WGS) entry which is preliminary data.</text>
</comment>
<keyword evidence="5 10" id="KW-0328">Glycosyltransferase</keyword>
<dbReference type="InterPro" id="IPR017853">
    <property type="entry name" value="GH"/>
</dbReference>
<feature type="domain" description="MalQ N-terminal beta-sandwich" evidence="11">
    <location>
        <begin position="71"/>
        <end position="163"/>
    </location>
</feature>
<keyword evidence="13" id="KW-1185">Reference proteome</keyword>
<evidence type="ECO:0000256" key="5">
    <source>
        <dbReference type="ARBA" id="ARBA00022676"/>
    </source>
</evidence>
<keyword evidence="7 10" id="KW-0119">Carbohydrate metabolism</keyword>
<evidence type="ECO:0000256" key="10">
    <source>
        <dbReference type="RuleBase" id="RU361207"/>
    </source>
</evidence>
<dbReference type="Pfam" id="PF21226">
    <property type="entry name" value="MalQ_N"/>
    <property type="match status" value="1"/>
</dbReference>
<sequence>MTTDQVSDRLAELAQRCGVSIGYTGWDQEYHEVSRDTLVAVLASLDVAAATDTEIEQSLAELDVAPWRSFLPPVTVVTEGDDATFAVHVPHGDPVAVCIRTESGDTLAPTQLDVWTQPRDVDGVLTGRATFALPSDLPQGYHEIVGANPARDVNATAPLIVTPRRLSTADDLLGAQRWGLALQLYSVRSAASWGVGDFADLAQVCEVAGSVYGADFVQVNPMHAAAPRPPVEASPYLPATRRFVNPLYIRVEDIPEADALPKPQRKWIKGLQKEFFGDDLDPSRIKRNKSYRAKLDVLELIHDVPRSKRREHAFLRFCKREGKGLKGFATWCVLVERFGNDETNWPAKTSDPRYLKRVRRRYSDRVDFYMWLQWICDEQLAAAQHAATSSGMSIGIITDLAVGVDRHGADAWMLGGVLASGATVGAPPDGFNQQGQGWNQPPWHPGRLAAAGYAPYRDMLRTVLRHAGGLRVDHILGLFRLWWIPDGMGPAGGTYVRYDHDALLGILALEAQRAGAVVIGEDLGVFEPTVQTALAQRGILGTSILWFEHGPYAPIPPEEYRELCLTSVTTHDLPPTLGYLAGEHIDLRAELGLLETSESEERARDARDRDAILDLARARGLLDPDTDLTSAETVEALYRLIAASPSVLLGVALVDAVGERRIQNQPGTDSDQYPNWCIPLADDDGTVVLVEDLASSRRFADLVAALVGEGVGADRRSLLQD</sequence>
<dbReference type="PANTHER" id="PTHR32438">
    <property type="entry name" value="4-ALPHA-GLUCANOTRANSFERASE DPE1, CHLOROPLASTIC/AMYLOPLASTIC"/>
    <property type="match status" value="1"/>
</dbReference>
<name>A0ABR5IDG5_9ACTN</name>
<evidence type="ECO:0000313" key="12">
    <source>
        <dbReference type="EMBL" id="KNA91648.1"/>
    </source>
</evidence>
<dbReference type="RefSeq" id="WP_049698956.1">
    <property type="nucleotide sequence ID" value="NZ_JAQDQF010000010.1"/>
</dbReference>
<reference evidence="12 13" key="1">
    <citation type="submission" date="2015-05" db="EMBL/GenBank/DDBJ databases">
        <title>Draft genome sequence of the bacterium Gordonia jacobaea a new member of the Gordonia genus.</title>
        <authorList>
            <person name="Jimenez-Galisteo G."/>
            <person name="Dominguez A."/>
            <person name="Munoz E."/>
            <person name="Vinas M."/>
        </authorList>
    </citation>
    <scope>NUCLEOTIDE SEQUENCE [LARGE SCALE GENOMIC DNA]</scope>
    <source>
        <strain evidence="13">mv1</strain>
    </source>
</reference>
<evidence type="ECO:0000313" key="13">
    <source>
        <dbReference type="Proteomes" id="UP000037247"/>
    </source>
</evidence>
<evidence type="ECO:0000256" key="2">
    <source>
        <dbReference type="ARBA" id="ARBA00005684"/>
    </source>
</evidence>
<dbReference type="PANTHER" id="PTHR32438:SF5">
    <property type="entry name" value="4-ALPHA-GLUCANOTRANSFERASE DPE1, CHLOROPLASTIC_AMYLOPLASTIC"/>
    <property type="match status" value="1"/>
</dbReference>
<dbReference type="EC" id="2.4.1.25" evidence="3 10"/>
<evidence type="ECO:0000256" key="7">
    <source>
        <dbReference type="ARBA" id="ARBA00023277"/>
    </source>
</evidence>
<protein>
    <recommendedName>
        <fullName evidence="4 10">4-alpha-glucanotransferase</fullName>
        <ecNumber evidence="3 10">2.4.1.25</ecNumber>
    </recommendedName>
    <alternativeName>
        <fullName evidence="8 10">Amylomaltase</fullName>
    </alternativeName>
    <alternativeName>
        <fullName evidence="9 10">Disproportionating enzyme</fullName>
    </alternativeName>
</protein>
<evidence type="ECO:0000259" key="11">
    <source>
        <dbReference type="Pfam" id="PF21226"/>
    </source>
</evidence>
<dbReference type="NCBIfam" id="TIGR00217">
    <property type="entry name" value="malQ"/>
    <property type="match status" value="1"/>
</dbReference>
<accession>A0ABR5IDG5</accession>
<evidence type="ECO:0000256" key="9">
    <source>
        <dbReference type="ARBA" id="ARBA00031501"/>
    </source>
</evidence>
<dbReference type="Pfam" id="PF02446">
    <property type="entry name" value="Glyco_hydro_77"/>
    <property type="match status" value="1"/>
</dbReference>
<dbReference type="SUPFAM" id="SSF51445">
    <property type="entry name" value="(Trans)glycosidases"/>
    <property type="match status" value="1"/>
</dbReference>
<dbReference type="InterPro" id="IPR003385">
    <property type="entry name" value="Glyco_hydro_77"/>
</dbReference>
<proteinExistence type="inferred from homology"/>
<gene>
    <name evidence="12" type="ORF">ABW18_10860</name>
</gene>
<dbReference type="InterPro" id="IPR048458">
    <property type="entry name" value="MalQ_N"/>
</dbReference>
<comment type="catalytic activity">
    <reaction evidence="1 10">
        <text>Transfers a segment of a (1-&gt;4)-alpha-D-glucan to a new position in an acceptor, which may be glucose or a (1-&gt;4)-alpha-D-glucan.</text>
        <dbReference type="EC" id="2.4.1.25"/>
    </reaction>
</comment>
<evidence type="ECO:0000256" key="3">
    <source>
        <dbReference type="ARBA" id="ARBA00012560"/>
    </source>
</evidence>
<dbReference type="Proteomes" id="UP000037247">
    <property type="component" value="Unassembled WGS sequence"/>
</dbReference>
<evidence type="ECO:0000256" key="1">
    <source>
        <dbReference type="ARBA" id="ARBA00000439"/>
    </source>
</evidence>